<dbReference type="Pfam" id="PF01569">
    <property type="entry name" value="PAP2"/>
    <property type="match status" value="1"/>
</dbReference>
<feature type="domain" description="Ice-binding protein C-terminal" evidence="4">
    <location>
        <begin position="410"/>
        <end position="434"/>
    </location>
</feature>
<feature type="region of interest" description="Disordered" evidence="1">
    <location>
        <begin position="149"/>
        <end position="169"/>
    </location>
</feature>
<reference evidence="6" key="1">
    <citation type="journal article" date="2019" name="Int. J. Syst. Evol. Microbiol.">
        <title>The Global Catalogue of Microorganisms (GCM) 10K type strain sequencing project: providing services to taxonomists for standard genome sequencing and annotation.</title>
        <authorList>
            <consortium name="The Broad Institute Genomics Platform"/>
            <consortium name="The Broad Institute Genome Sequencing Center for Infectious Disease"/>
            <person name="Wu L."/>
            <person name="Ma J."/>
        </authorList>
    </citation>
    <scope>NUCLEOTIDE SEQUENCE [LARGE SCALE GENOMIC DNA]</scope>
    <source>
        <strain evidence="6">JCM 17543</strain>
    </source>
</reference>
<dbReference type="InterPro" id="IPR013424">
    <property type="entry name" value="Ice-binding_C"/>
</dbReference>
<evidence type="ECO:0000259" key="4">
    <source>
        <dbReference type="Pfam" id="PF07589"/>
    </source>
</evidence>
<keyword evidence="2" id="KW-0732">Signal</keyword>
<feature type="chain" id="PRO_5046499637" evidence="2">
    <location>
        <begin position="26"/>
        <end position="442"/>
    </location>
</feature>
<dbReference type="InterPro" id="IPR052559">
    <property type="entry name" value="V-haloperoxidase"/>
</dbReference>
<evidence type="ECO:0000256" key="2">
    <source>
        <dbReference type="SAM" id="SignalP"/>
    </source>
</evidence>
<dbReference type="Proteomes" id="UP001500827">
    <property type="component" value="Unassembled WGS sequence"/>
</dbReference>
<sequence length="442" mass="45258">MRKLLSSAALATVAASLLVAQPARAAVGVTDDPILYWTQLMYGSVGGNPPVQARTAAMVEIAMHDAVSAALAHPDTSYLQGVSASGGDVRAAAAQAAHDVLVALNPTKTADYDAALASSLALVSDPVARAAGQTTGSAYAAAIITTRTGDGSATAGSTPYTPGTNPGEWQPTSPGVTAALPGWGDVTPFQLTSGDQFRAPPPPSLTSAEYAAAYAEVAAIGSAGSMTRTADQSAAAQFWAGAGGTSWLSIAVGLAADEGMSTLEYSRMFATLGTSLADAFIAGFDTKYAYSFWRPVTAIHGGDLDGNPDTAVDAGWTSYITAPSHPSYLSTHSIADATAATVLLAYIDDEAFCATFAGLSRCFDGIQDASLDGAYSRVWGGIHFSFDSEAGLAAGTQLAQYELGVGTFRAVPEPSTWAMLLLGFAAVGLSLRRRKTEFPQLV</sequence>
<dbReference type="NCBIfam" id="NF035944">
    <property type="entry name" value="PEPxxWA-CTERM"/>
    <property type="match status" value="1"/>
</dbReference>
<feature type="domain" description="Phosphatidic acid phosphatase type 2/haloperoxidase" evidence="3">
    <location>
        <begin position="272"/>
        <end position="399"/>
    </location>
</feature>
<dbReference type="InterPro" id="IPR000326">
    <property type="entry name" value="PAP2/HPO"/>
</dbReference>
<evidence type="ECO:0000256" key="1">
    <source>
        <dbReference type="SAM" id="MobiDB-lite"/>
    </source>
</evidence>
<dbReference type="CDD" id="cd03398">
    <property type="entry name" value="PAP2_haloperoxidase"/>
    <property type="match status" value="1"/>
</dbReference>
<dbReference type="EMBL" id="BAABBM010000001">
    <property type="protein sequence ID" value="GAA3906509.1"/>
    <property type="molecule type" value="Genomic_DNA"/>
</dbReference>
<organism evidence="5 6">
    <name type="scientific">Sphingomonas limnosediminicola</name>
    <dbReference type="NCBI Taxonomy" id="940133"/>
    <lineage>
        <taxon>Bacteria</taxon>
        <taxon>Pseudomonadati</taxon>
        <taxon>Pseudomonadota</taxon>
        <taxon>Alphaproteobacteria</taxon>
        <taxon>Sphingomonadales</taxon>
        <taxon>Sphingomonadaceae</taxon>
        <taxon>Sphingomonas</taxon>
    </lineage>
</organism>
<dbReference type="PANTHER" id="PTHR34599:SF1">
    <property type="entry name" value="PHOSPHATIDIC ACID PHOSPHATASE TYPE 2_HALOPEROXIDASE DOMAIN-CONTAINING PROTEIN"/>
    <property type="match status" value="1"/>
</dbReference>
<evidence type="ECO:0000259" key="3">
    <source>
        <dbReference type="Pfam" id="PF01569"/>
    </source>
</evidence>
<dbReference type="Pfam" id="PF07589">
    <property type="entry name" value="PEP-CTERM"/>
    <property type="match status" value="1"/>
</dbReference>
<dbReference type="NCBIfam" id="TIGR02595">
    <property type="entry name" value="PEP_CTERM"/>
    <property type="match status" value="1"/>
</dbReference>
<proteinExistence type="predicted"/>
<dbReference type="RefSeq" id="WP_344700150.1">
    <property type="nucleotide sequence ID" value="NZ_BAABBM010000001.1"/>
</dbReference>
<protein>
    <submittedName>
        <fullName evidence="5">Vanadium-dependent haloperoxidase</fullName>
    </submittedName>
</protein>
<dbReference type="PANTHER" id="PTHR34599">
    <property type="entry name" value="PEROXIDASE-RELATED"/>
    <property type="match status" value="1"/>
</dbReference>
<evidence type="ECO:0000313" key="5">
    <source>
        <dbReference type="EMBL" id="GAA3906509.1"/>
    </source>
</evidence>
<feature type="signal peptide" evidence="2">
    <location>
        <begin position="1"/>
        <end position="25"/>
    </location>
</feature>
<gene>
    <name evidence="5" type="ORF">GCM10022276_26280</name>
</gene>
<comment type="caution">
    <text evidence="5">The sequence shown here is derived from an EMBL/GenBank/DDBJ whole genome shotgun (WGS) entry which is preliminary data.</text>
</comment>
<dbReference type="InterPro" id="IPR036938">
    <property type="entry name" value="PAP2/HPO_sf"/>
</dbReference>
<keyword evidence="6" id="KW-1185">Reference proteome</keyword>
<name>A0ABP7LUK8_9SPHN</name>
<accession>A0ABP7LUK8</accession>
<dbReference type="SUPFAM" id="SSF48317">
    <property type="entry name" value="Acid phosphatase/Vanadium-dependent haloperoxidase"/>
    <property type="match status" value="1"/>
</dbReference>
<feature type="compositionally biased region" description="Polar residues" evidence="1">
    <location>
        <begin position="149"/>
        <end position="164"/>
    </location>
</feature>
<evidence type="ECO:0000313" key="6">
    <source>
        <dbReference type="Proteomes" id="UP001500827"/>
    </source>
</evidence>
<dbReference type="Gene3D" id="1.10.606.20">
    <property type="match status" value="1"/>
</dbReference>